<sequence>MPGKEMLNELNRKKKKSKGRQNVPSPIEKKKPSFGTVALVKEKVKKEKRERGLFHYLILLFSIDNKR</sequence>
<protein>
    <submittedName>
        <fullName evidence="2">Uncharacterized protein</fullName>
    </submittedName>
</protein>
<evidence type="ECO:0000313" key="3">
    <source>
        <dbReference type="Proteomes" id="UP000018877"/>
    </source>
</evidence>
<evidence type="ECO:0000256" key="1">
    <source>
        <dbReference type="SAM" id="MobiDB-lite"/>
    </source>
</evidence>
<feature type="region of interest" description="Disordered" evidence="1">
    <location>
        <begin position="1"/>
        <end position="32"/>
    </location>
</feature>
<proteinExistence type="predicted"/>
<reference evidence="2 3" key="1">
    <citation type="journal article" date="2014" name="Environ. Microbiol.">
        <title>The nitrate-ammonifying and nosZ-carrying bacterium Bacillus vireti is a potent source and sink for nitric and nitrous oxide under high nitrate conditions.</title>
        <authorList>
            <person name="Mania D."/>
            <person name="Heylen K."/>
            <person name="van Spanning R.J."/>
            <person name="Frostegard A."/>
        </authorList>
    </citation>
    <scope>NUCLEOTIDE SEQUENCE [LARGE SCALE GENOMIC DNA]</scope>
    <source>
        <strain evidence="2 3">LMG 21834</strain>
    </source>
</reference>
<dbReference type="AlphaFoldDB" id="A0AB94IRZ3"/>
<comment type="caution">
    <text evidence="2">The sequence shown here is derived from an EMBL/GenBank/DDBJ whole genome shotgun (WGS) entry which is preliminary data.</text>
</comment>
<name>A0AB94IRZ3_9BACI</name>
<dbReference type="EMBL" id="ALAN01000039">
    <property type="protein sequence ID" value="ETI69824.1"/>
    <property type="molecule type" value="Genomic_DNA"/>
</dbReference>
<accession>A0AB94IRZ3</accession>
<feature type="compositionally biased region" description="Basic and acidic residues" evidence="1">
    <location>
        <begin position="1"/>
        <end position="11"/>
    </location>
</feature>
<evidence type="ECO:0000313" key="2">
    <source>
        <dbReference type="EMBL" id="ETI69824.1"/>
    </source>
</evidence>
<dbReference type="Proteomes" id="UP000018877">
    <property type="component" value="Unassembled WGS sequence"/>
</dbReference>
<keyword evidence="3" id="KW-1185">Reference proteome</keyword>
<gene>
    <name evidence="2" type="ORF">BAVI_05884</name>
</gene>
<organism evidence="2 3">
    <name type="scientific">Neobacillus vireti LMG 21834</name>
    <dbReference type="NCBI Taxonomy" id="1131730"/>
    <lineage>
        <taxon>Bacteria</taxon>
        <taxon>Bacillati</taxon>
        <taxon>Bacillota</taxon>
        <taxon>Bacilli</taxon>
        <taxon>Bacillales</taxon>
        <taxon>Bacillaceae</taxon>
        <taxon>Neobacillus</taxon>
    </lineage>
</organism>